<protein>
    <submittedName>
        <fullName evidence="1">Uncharacterized protein</fullName>
    </submittedName>
</protein>
<evidence type="ECO:0000313" key="1">
    <source>
        <dbReference type="EMBL" id="RHZ80598.1"/>
    </source>
</evidence>
<proteinExistence type="predicted"/>
<evidence type="ECO:0000313" key="2">
    <source>
        <dbReference type="Proteomes" id="UP000266861"/>
    </source>
</evidence>
<name>A0A397J1P0_9GLOM</name>
<dbReference type="AlphaFoldDB" id="A0A397J1P0"/>
<accession>A0A397J1P0</accession>
<dbReference type="Proteomes" id="UP000266861">
    <property type="component" value="Unassembled WGS sequence"/>
</dbReference>
<dbReference type="EMBL" id="PQFF01000125">
    <property type="protein sequence ID" value="RHZ80598.1"/>
    <property type="molecule type" value="Genomic_DNA"/>
</dbReference>
<dbReference type="OrthoDB" id="2485453at2759"/>
<gene>
    <name evidence="1" type="ORF">Glove_134g66</name>
</gene>
<keyword evidence="2" id="KW-1185">Reference proteome</keyword>
<reference evidence="1 2" key="1">
    <citation type="submission" date="2018-08" db="EMBL/GenBank/DDBJ databases">
        <title>Genome and evolution of the arbuscular mycorrhizal fungus Diversispora epigaea (formerly Glomus versiforme) and its bacterial endosymbionts.</title>
        <authorList>
            <person name="Sun X."/>
            <person name="Fei Z."/>
            <person name="Harrison M."/>
        </authorList>
    </citation>
    <scope>NUCLEOTIDE SEQUENCE [LARGE SCALE GENOMIC DNA]</scope>
    <source>
        <strain evidence="1 2">IT104</strain>
    </source>
</reference>
<organism evidence="1 2">
    <name type="scientific">Diversispora epigaea</name>
    <dbReference type="NCBI Taxonomy" id="1348612"/>
    <lineage>
        <taxon>Eukaryota</taxon>
        <taxon>Fungi</taxon>
        <taxon>Fungi incertae sedis</taxon>
        <taxon>Mucoromycota</taxon>
        <taxon>Glomeromycotina</taxon>
        <taxon>Glomeromycetes</taxon>
        <taxon>Diversisporales</taxon>
        <taxon>Diversisporaceae</taxon>
        <taxon>Diversispora</taxon>
    </lineage>
</organism>
<comment type="caution">
    <text evidence="1">The sequence shown here is derived from an EMBL/GenBank/DDBJ whole genome shotgun (WGS) entry which is preliminary data.</text>
</comment>
<sequence>MAIIASIFIKSVLTAEFGIATANFVRETGDNLNAQFTWKDNGDKNLLEIVFKDTIDTFIVNNFTFEVFDKDYEMVIDLTEYIRKKLTTDSDTGISYYSDSFDISVMSVGKVVNQFLIIYAYNYGVFGKKQIIGQVI</sequence>